<protein>
    <recommendedName>
        <fullName evidence="1">Trypsin-co-occurring domain-containing protein</fullName>
    </recommendedName>
</protein>
<dbReference type="RefSeq" id="WP_091254123.1">
    <property type="nucleotide sequence ID" value="NZ_FMCU01000032.1"/>
</dbReference>
<dbReference type="STRING" id="121616.GA0070216_13223"/>
<dbReference type="NCBIfam" id="NF041216">
    <property type="entry name" value="CU044_2847_fam"/>
    <property type="match status" value="1"/>
</dbReference>
<accession>A0A1C5AVB8</accession>
<dbReference type="AlphaFoldDB" id="A0A1C5AVB8"/>
<gene>
    <name evidence="2" type="ORF">GA0070216_13223</name>
</gene>
<dbReference type="InterPro" id="IPR045794">
    <property type="entry name" value="Trypco1"/>
</dbReference>
<organism evidence="2 3">
    <name type="scientific">Micromonospora matsumotoense</name>
    <dbReference type="NCBI Taxonomy" id="121616"/>
    <lineage>
        <taxon>Bacteria</taxon>
        <taxon>Bacillati</taxon>
        <taxon>Actinomycetota</taxon>
        <taxon>Actinomycetes</taxon>
        <taxon>Micromonosporales</taxon>
        <taxon>Micromonosporaceae</taxon>
        <taxon>Micromonospora</taxon>
    </lineage>
</organism>
<dbReference type="Proteomes" id="UP000198797">
    <property type="component" value="Unassembled WGS sequence"/>
</dbReference>
<reference evidence="3" key="1">
    <citation type="submission" date="2016-06" db="EMBL/GenBank/DDBJ databases">
        <authorList>
            <person name="Varghese N."/>
            <person name="Submissions Spin"/>
        </authorList>
    </citation>
    <scope>NUCLEOTIDE SEQUENCE [LARGE SCALE GENOMIC DNA]</scope>
    <source>
        <strain evidence="3">DSM 44100</strain>
    </source>
</reference>
<proteinExistence type="predicted"/>
<feature type="domain" description="Trypsin-co-occurring" evidence="1">
    <location>
        <begin position="7"/>
        <end position="104"/>
    </location>
</feature>
<evidence type="ECO:0000313" key="3">
    <source>
        <dbReference type="Proteomes" id="UP000198797"/>
    </source>
</evidence>
<sequence length="121" mass="12597">MTELARIPLAGGGVVLVESAEVDAAGGPVKAGRVGDRVHEMSATLQDLLDPVVDAAQVLLDHLSRAKPAELEVEFGLALSAQAGAVITKTAMSGNLKVKMKWRRDGPEVLVQEESGSVDIA</sequence>
<dbReference type="Pfam" id="PF19493">
    <property type="entry name" value="Trypco1"/>
    <property type="match status" value="1"/>
</dbReference>
<keyword evidence="3" id="KW-1185">Reference proteome</keyword>
<evidence type="ECO:0000259" key="1">
    <source>
        <dbReference type="Pfam" id="PF19493"/>
    </source>
</evidence>
<evidence type="ECO:0000313" key="2">
    <source>
        <dbReference type="EMBL" id="SCF49147.1"/>
    </source>
</evidence>
<dbReference type="EMBL" id="FMCU01000032">
    <property type="protein sequence ID" value="SCF49147.1"/>
    <property type="molecule type" value="Genomic_DNA"/>
</dbReference>
<name>A0A1C5AVB8_9ACTN</name>
<dbReference type="OrthoDB" id="5007906at2"/>